<dbReference type="EMBL" id="CADCXU010029392">
    <property type="protein sequence ID" value="CAB0015709.1"/>
    <property type="molecule type" value="Genomic_DNA"/>
</dbReference>
<dbReference type="Proteomes" id="UP000479000">
    <property type="component" value="Unassembled WGS sequence"/>
</dbReference>
<keyword evidence="3" id="KW-1185">Reference proteome</keyword>
<name>A0A6H5HFB3_9HEMI</name>
<evidence type="ECO:0000313" key="3">
    <source>
        <dbReference type="Proteomes" id="UP000479000"/>
    </source>
</evidence>
<dbReference type="AlphaFoldDB" id="A0A6H5HFB3"/>
<reference evidence="1 3" key="1">
    <citation type="submission" date="2020-02" db="EMBL/GenBank/DDBJ databases">
        <authorList>
            <person name="Ferguson B K."/>
        </authorList>
    </citation>
    <scope>NUCLEOTIDE SEQUENCE [LARGE SCALE GENOMIC DNA]</scope>
</reference>
<sequence length="101" mass="11740">MRLSGKFNFRPRFSLFGGGHYEQLVIRRPFPKNKTLVVEDSPEDSREATHFSSTSPEFEKLVRNNQEERQTKSLQGICARRSSRVLGSTHNSSIFQRIKRN</sequence>
<accession>A0A6H5HFB3</accession>
<feature type="non-terminal residue" evidence="1">
    <location>
        <position position="101"/>
    </location>
</feature>
<dbReference type="EMBL" id="CADCXU010029393">
    <property type="protein sequence ID" value="CAB0015711.1"/>
    <property type="molecule type" value="Genomic_DNA"/>
</dbReference>
<protein>
    <submittedName>
        <fullName evidence="1">Uncharacterized protein</fullName>
    </submittedName>
</protein>
<organism evidence="1 3">
    <name type="scientific">Nesidiocoris tenuis</name>
    <dbReference type="NCBI Taxonomy" id="355587"/>
    <lineage>
        <taxon>Eukaryota</taxon>
        <taxon>Metazoa</taxon>
        <taxon>Ecdysozoa</taxon>
        <taxon>Arthropoda</taxon>
        <taxon>Hexapoda</taxon>
        <taxon>Insecta</taxon>
        <taxon>Pterygota</taxon>
        <taxon>Neoptera</taxon>
        <taxon>Paraneoptera</taxon>
        <taxon>Hemiptera</taxon>
        <taxon>Heteroptera</taxon>
        <taxon>Panheteroptera</taxon>
        <taxon>Cimicomorpha</taxon>
        <taxon>Miridae</taxon>
        <taxon>Dicyphina</taxon>
        <taxon>Nesidiocoris</taxon>
    </lineage>
</organism>
<evidence type="ECO:0000313" key="2">
    <source>
        <dbReference type="EMBL" id="CAB0015711.1"/>
    </source>
</evidence>
<evidence type="ECO:0000313" key="1">
    <source>
        <dbReference type="EMBL" id="CAB0015709.1"/>
    </source>
</evidence>
<gene>
    <name evidence="1" type="ORF">NTEN_LOCUS20049</name>
    <name evidence="2" type="ORF">NTEN_LOCUS20051</name>
</gene>
<proteinExistence type="predicted"/>